<dbReference type="InterPro" id="IPR042245">
    <property type="entry name" value="Tgt2/MlaC_sf"/>
</dbReference>
<keyword evidence="3" id="KW-1185">Reference proteome</keyword>
<feature type="chain" id="PRO_5046488405" evidence="1">
    <location>
        <begin position="30"/>
        <end position="209"/>
    </location>
</feature>
<sequence length="209" mass="23983">MSTQYSMLRTWLATALIFSFWLFSSISFADNSTQYVKETFSKKCMELSEKTVSIMNNKAFSSQQKEKALEEILHNAMSVEQMSQFAASSFLNNMSAEQKDSYTKAYSSYMVKQYIPKIQKYIGGDIKVGDVRPLSKDNYRIKASVILTTNNQNKEPTNITFDCTYDGKDLKIWNISAEGFSLLLNQKEEFRSIALREGIDRLIARLSQK</sequence>
<dbReference type="Pfam" id="PF05494">
    <property type="entry name" value="MlaC"/>
    <property type="match status" value="1"/>
</dbReference>
<evidence type="ECO:0000313" key="2">
    <source>
        <dbReference type="EMBL" id="WPX98086.1"/>
    </source>
</evidence>
<gene>
    <name evidence="2" type="ORF">Fokcrypt_00619</name>
</gene>
<reference evidence="2" key="1">
    <citation type="submission" date="2022-10" db="EMBL/GenBank/DDBJ databases">
        <title>Host association and intracellularity evolved multiple times independently in the Rickettsiales.</title>
        <authorList>
            <person name="Castelli M."/>
            <person name="Nardi T."/>
            <person name="Gammuto L."/>
            <person name="Bellinzona G."/>
            <person name="Sabaneyeva E."/>
            <person name="Potekhin A."/>
            <person name="Serra V."/>
            <person name="Petroni G."/>
            <person name="Sassera D."/>
        </authorList>
    </citation>
    <scope>NUCLEOTIDE SEQUENCE [LARGE SCALE GENOMIC DNA]</scope>
    <source>
        <strain evidence="2">US_Bl 11III1</strain>
    </source>
</reference>
<dbReference type="PANTHER" id="PTHR36573">
    <property type="entry name" value="INTERMEMBRANE PHOSPHOLIPID TRANSPORT SYSTEM BINDING PROTEIN MLAC"/>
    <property type="match status" value="1"/>
</dbReference>
<evidence type="ECO:0000256" key="1">
    <source>
        <dbReference type="SAM" id="SignalP"/>
    </source>
</evidence>
<keyword evidence="1" id="KW-0732">Signal</keyword>
<name>A0ABZ0US48_9RICK</name>
<feature type="signal peptide" evidence="1">
    <location>
        <begin position="1"/>
        <end position="29"/>
    </location>
</feature>
<accession>A0ABZ0US48</accession>
<proteinExistence type="predicted"/>
<dbReference type="Proteomes" id="UP001325140">
    <property type="component" value="Chromosome"/>
</dbReference>
<evidence type="ECO:0000313" key="3">
    <source>
        <dbReference type="Proteomes" id="UP001325140"/>
    </source>
</evidence>
<organism evidence="2 3">
    <name type="scientific">Candidatus Fokinia crypta</name>
    <dbReference type="NCBI Taxonomy" id="1920990"/>
    <lineage>
        <taxon>Bacteria</taxon>
        <taxon>Pseudomonadati</taxon>
        <taxon>Pseudomonadota</taxon>
        <taxon>Alphaproteobacteria</taxon>
        <taxon>Rickettsiales</taxon>
        <taxon>Candidatus Midichloriaceae</taxon>
        <taxon>Candidatus Fokinia</taxon>
    </lineage>
</organism>
<dbReference type="PANTHER" id="PTHR36573:SF1">
    <property type="entry name" value="INTERMEMBRANE PHOSPHOLIPID TRANSPORT SYSTEM BINDING PROTEIN MLAC"/>
    <property type="match status" value="1"/>
</dbReference>
<dbReference type="Gene3D" id="3.10.450.710">
    <property type="entry name" value="Tgt2/MlaC"/>
    <property type="match status" value="1"/>
</dbReference>
<dbReference type="InterPro" id="IPR008869">
    <property type="entry name" value="MlaC/ttg2D"/>
</dbReference>
<dbReference type="EMBL" id="CP110343">
    <property type="protein sequence ID" value="WPX98086.1"/>
    <property type="molecule type" value="Genomic_DNA"/>
</dbReference>
<protein>
    <submittedName>
        <fullName evidence="2">ABC transporter substrate-binding protein</fullName>
    </submittedName>
</protein>